<dbReference type="GO" id="GO:0010181">
    <property type="term" value="F:FMN binding"/>
    <property type="evidence" value="ECO:0007669"/>
    <property type="project" value="InterPro"/>
</dbReference>
<keyword evidence="4" id="KW-1185">Reference proteome</keyword>
<dbReference type="EMBL" id="BMNH01000001">
    <property type="protein sequence ID" value="GGO60754.1"/>
    <property type="molecule type" value="Genomic_DNA"/>
</dbReference>
<dbReference type="GO" id="GO:0042602">
    <property type="term" value="F:riboflavin reductase (NADPH) activity"/>
    <property type="evidence" value="ECO:0007669"/>
    <property type="project" value="TreeGrafter"/>
</dbReference>
<protein>
    <submittedName>
        <fullName evidence="3">Flavin reductase</fullName>
    </submittedName>
</protein>
<dbReference type="Gene3D" id="2.30.110.10">
    <property type="entry name" value="Electron Transport, Fmn-binding Protein, Chain A"/>
    <property type="match status" value="1"/>
</dbReference>
<reference evidence="3" key="2">
    <citation type="submission" date="2020-09" db="EMBL/GenBank/DDBJ databases">
        <authorList>
            <person name="Sun Q."/>
            <person name="Zhou Y."/>
        </authorList>
    </citation>
    <scope>NUCLEOTIDE SEQUENCE</scope>
    <source>
        <strain evidence="3">CGMCC 4.7368</strain>
    </source>
</reference>
<dbReference type="PANTHER" id="PTHR30466:SF1">
    <property type="entry name" value="FMN REDUCTASE (NADH) RUTF"/>
    <property type="match status" value="1"/>
</dbReference>
<comment type="caution">
    <text evidence="3">The sequence shown here is derived from an EMBL/GenBank/DDBJ whole genome shotgun (WGS) entry which is preliminary data.</text>
</comment>
<accession>A0A918DEU1</accession>
<name>A0A918DEU1_9ACTN</name>
<dbReference type="Pfam" id="PF01613">
    <property type="entry name" value="Flavin_Reduct"/>
    <property type="match status" value="1"/>
</dbReference>
<dbReference type="InterPro" id="IPR002563">
    <property type="entry name" value="Flavin_Rdtase-like_dom"/>
</dbReference>
<evidence type="ECO:0000313" key="4">
    <source>
        <dbReference type="Proteomes" id="UP000646523"/>
    </source>
</evidence>
<dbReference type="PANTHER" id="PTHR30466">
    <property type="entry name" value="FLAVIN REDUCTASE"/>
    <property type="match status" value="1"/>
</dbReference>
<dbReference type="AlphaFoldDB" id="A0A918DEU1"/>
<evidence type="ECO:0000313" key="3">
    <source>
        <dbReference type="EMBL" id="GGO60754.1"/>
    </source>
</evidence>
<feature type="domain" description="Flavin reductase like" evidence="2">
    <location>
        <begin position="17"/>
        <end position="162"/>
    </location>
</feature>
<proteinExistence type="predicted"/>
<reference evidence="3" key="1">
    <citation type="journal article" date="2014" name="Int. J. Syst. Evol. Microbiol.">
        <title>Complete genome sequence of Corynebacterium casei LMG S-19264T (=DSM 44701T), isolated from a smear-ripened cheese.</title>
        <authorList>
            <consortium name="US DOE Joint Genome Institute (JGI-PGF)"/>
            <person name="Walter F."/>
            <person name="Albersmeier A."/>
            <person name="Kalinowski J."/>
            <person name="Ruckert C."/>
        </authorList>
    </citation>
    <scope>NUCLEOTIDE SEQUENCE</scope>
    <source>
        <strain evidence="3">CGMCC 4.7368</strain>
    </source>
</reference>
<dbReference type="SUPFAM" id="SSF50475">
    <property type="entry name" value="FMN-binding split barrel"/>
    <property type="match status" value="1"/>
</dbReference>
<evidence type="ECO:0000256" key="1">
    <source>
        <dbReference type="ARBA" id="ARBA00023002"/>
    </source>
</evidence>
<sequence length="168" mass="17407">MTGRKTLVSGSKLRSAARGLPTGVTIVIGGRGADAHGLTVNSFATLSLDPPLVSFCLKEGARLHPRMAETREFVVSILAEDQAGLALRFADPSRPAGFAGVETTSLPGTGGLVVAGAVGYFECRVRSMAPMGDHTLMVGEVTGCDILRDHPPLLFAGGRLHRLGSALA</sequence>
<keyword evidence="1" id="KW-0560">Oxidoreductase</keyword>
<dbReference type="InterPro" id="IPR050268">
    <property type="entry name" value="NADH-dep_flavin_reductase"/>
</dbReference>
<dbReference type="InterPro" id="IPR012349">
    <property type="entry name" value="Split_barrel_FMN-bd"/>
</dbReference>
<evidence type="ECO:0000259" key="2">
    <source>
        <dbReference type="SMART" id="SM00903"/>
    </source>
</evidence>
<dbReference type="SMART" id="SM00903">
    <property type="entry name" value="Flavin_Reduct"/>
    <property type="match status" value="1"/>
</dbReference>
<organism evidence="3 4">
    <name type="scientific">Nonomuraea cavernae</name>
    <dbReference type="NCBI Taxonomy" id="2045107"/>
    <lineage>
        <taxon>Bacteria</taxon>
        <taxon>Bacillati</taxon>
        <taxon>Actinomycetota</taxon>
        <taxon>Actinomycetes</taxon>
        <taxon>Streptosporangiales</taxon>
        <taxon>Streptosporangiaceae</taxon>
        <taxon>Nonomuraea</taxon>
    </lineage>
</organism>
<gene>
    <name evidence="3" type="ORF">GCM10012289_01370</name>
</gene>
<dbReference type="Proteomes" id="UP000646523">
    <property type="component" value="Unassembled WGS sequence"/>
</dbReference>